<sequence>MTEVVALRRELVFESGNNRILSIDDAAIPEGPTRWF</sequence>
<comment type="caution">
    <text evidence="1">The sequence shown here is derived from an EMBL/GenBank/DDBJ whole genome shotgun (WGS) entry which is preliminary data.</text>
</comment>
<accession>A0A163Q049</accession>
<gene>
    <name evidence="1" type="ORF">OJAG_35210</name>
</gene>
<evidence type="ECO:0000313" key="1">
    <source>
        <dbReference type="EMBL" id="KZM33682.1"/>
    </source>
</evidence>
<organism evidence="1 2">
    <name type="scientific">Oerskovia enterophila</name>
    <dbReference type="NCBI Taxonomy" id="43678"/>
    <lineage>
        <taxon>Bacteria</taxon>
        <taxon>Bacillati</taxon>
        <taxon>Actinomycetota</taxon>
        <taxon>Actinomycetes</taxon>
        <taxon>Micrococcales</taxon>
        <taxon>Cellulomonadaceae</taxon>
        <taxon>Oerskovia</taxon>
    </lineage>
</organism>
<proteinExistence type="predicted"/>
<protein>
    <submittedName>
        <fullName evidence="1">Uncharacterized protein</fullName>
    </submittedName>
</protein>
<dbReference type="EMBL" id="LRIE01000084">
    <property type="protein sequence ID" value="KZM33682.1"/>
    <property type="molecule type" value="Genomic_DNA"/>
</dbReference>
<name>A0A163Q049_9CELL</name>
<reference evidence="1 2" key="1">
    <citation type="submission" date="2016-01" db="EMBL/GenBank/DDBJ databases">
        <title>Genome sequence of Oerskovia enterophila VJag, an agar and cellulose degrading bacterium.</title>
        <authorList>
            <person name="Poehlein A."/>
            <person name="Jag V."/>
            <person name="Bengelsdorf F."/>
            <person name="Duerre P."/>
            <person name="Daniel R."/>
        </authorList>
    </citation>
    <scope>NUCLEOTIDE SEQUENCE [LARGE SCALE GENOMIC DNA]</scope>
    <source>
        <strain evidence="1 2">VJag</strain>
    </source>
</reference>
<evidence type="ECO:0000313" key="2">
    <source>
        <dbReference type="Proteomes" id="UP000076447"/>
    </source>
</evidence>
<dbReference type="Proteomes" id="UP000076447">
    <property type="component" value="Unassembled WGS sequence"/>
</dbReference>
<dbReference type="AlphaFoldDB" id="A0A163Q049"/>